<dbReference type="AlphaFoldDB" id="A0AAV1RCS5"/>
<accession>A0AAV1RCS5</accession>
<dbReference type="EMBL" id="CAWUPB010000913">
    <property type="protein sequence ID" value="CAK7331564.1"/>
    <property type="molecule type" value="Genomic_DNA"/>
</dbReference>
<protein>
    <submittedName>
        <fullName evidence="2">Uncharacterized protein</fullName>
    </submittedName>
</protein>
<evidence type="ECO:0000256" key="1">
    <source>
        <dbReference type="SAM" id="MobiDB-lite"/>
    </source>
</evidence>
<proteinExistence type="predicted"/>
<feature type="region of interest" description="Disordered" evidence="1">
    <location>
        <begin position="29"/>
        <end position="55"/>
    </location>
</feature>
<evidence type="ECO:0000313" key="3">
    <source>
        <dbReference type="Proteomes" id="UP001314170"/>
    </source>
</evidence>
<gene>
    <name evidence="2" type="ORF">DCAF_LOCUS8535</name>
</gene>
<feature type="compositionally biased region" description="Basic and acidic residues" evidence="1">
    <location>
        <begin position="30"/>
        <end position="48"/>
    </location>
</feature>
<sequence>MIVACRAGPLFDYKLPRGKRLRGFTNYTAQKHEELKQPAASSHDKERQSNGVVYKGHDLLQPKSNVCKPYREFKDRPRIGLKRLRFSHRPDLGRGLDWNIRDPHGYGGSSHLRCLCVGSS</sequence>
<name>A0AAV1RCS5_9ROSI</name>
<dbReference type="Proteomes" id="UP001314170">
    <property type="component" value="Unassembled WGS sequence"/>
</dbReference>
<organism evidence="2 3">
    <name type="scientific">Dovyalis caffra</name>
    <dbReference type="NCBI Taxonomy" id="77055"/>
    <lineage>
        <taxon>Eukaryota</taxon>
        <taxon>Viridiplantae</taxon>
        <taxon>Streptophyta</taxon>
        <taxon>Embryophyta</taxon>
        <taxon>Tracheophyta</taxon>
        <taxon>Spermatophyta</taxon>
        <taxon>Magnoliopsida</taxon>
        <taxon>eudicotyledons</taxon>
        <taxon>Gunneridae</taxon>
        <taxon>Pentapetalae</taxon>
        <taxon>rosids</taxon>
        <taxon>fabids</taxon>
        <taxon>Malpighiales</taxon>
        <taxon>Salicaceae</taxon>
        <taxon>Flacourtieae</taxon>
        <taxon>Dovyalis</taxon>
    </lineage>
</organism>
<reference evidence="2 3" key="1">
    <citation type="submission" date="2024-01" db="EMBL/GenBank/DDBJ databases">
        <authorList>
            <person name="Waweru B."/>
        </authorList>
    </citation>
    <scope>NUCLEOTIDE SEQUENCE [LARGE SCALE GENOMIC DNA]</scope>
</reference>
<comment type="caution">
    <text evidence="2">The sequence shown here is derived from an EMBL/GenBank/DDBJ whole genome shotgun (WGS) entry which is preliminary data.</text>
</comment>
<evidence type="ECO:0000313" key="2">
    <source>
        <dbReference type="EMBL" id="CAK7331564.1"/>
    </source>
</evidence>
<keyword evidence="3" id="KW-1185">Reference proteome</keyword>